<evidence type="ECO:0000256" key="3">
    <source>
        <dbReference type="ARBA" id="ARBA00023002"/>
    </source>
</evidence>
<evidence type="ECO:0000256" key="2">
    <source>
        <dbReference type="ARBA" id="ARBA00022857"/>
    </source>
</evidence>
<dbReference type="FunFam" id="3.20.20.100:FF:000029">
    <property type="entry name" value="Aldo-keto reductase"/>
    <property type="match status" value="1"/>
</dbReference>
<keyword evidence="3" id="KW-0560">Oxidoreductase</keyword>
<evidence type="ECO:0000256" key="4">
    <source>
        <dbReference type="SAM" id="MobiDB-lite"/>
    </source>
</evidence>
<dbReference type="InterPro" id="IPR018170">
    <property type="entry name" value="Aldo/ket_reductase_CS"/>
</dbReference>
<comment type="similarity">
    <text evidence="1">Belongs to the aldo/keto reductase family.</text>
</comment>
<dbReference type="PRINTS" id="PR00069">
    <property type="entry name" value="ALDKETRDTASE"/>
</dbReference>
<feature type="domain" description="NADP-dependent oxidoreductase" evidence="5">
    <location>
        <begin position="21"/>
        <end position="276"/>
    </location>
</feature>
<dbReference type="PROSITE" id="PS00062">
    <property type="entry name" value="ALDOKETO_REDUCTASE_2"/>
    <property type="match status" value="1"/>
</dbReference>
<accession>A0A7E4VPX5</accession>
<evidence type="ECO:0000256" key="1">
    <source>
        <dbReference type="ARBA" id="ARBA00007905"/>
    </source>
</evidence>
<dbReference type="PANTHER" id="PTHR43827">
    <property type="entry name" value="2,5-DIKETO-D-GLUCONIC ACID REDUCTASE"/>
    <property type="match status" value="1"/>
</dbReference>
<dbReference type="Gene3D" id="3.20.20.100">
    <property type="entry name" value="NADP-dependent oxidoreductase domain"/>
    <property type="match status" value="1"/>
</dbReference>
<keyword evidence="2" id="KW-0521">NADP</keyword>
<dbReference type="InterPro" id="IPR036812">
    <property type="entry name" value="NAD(P)_OxRdtase_dom_sf"/>
</dbReference>
<reference evidence="7" key="2">
    <citation type="submission" date="2020-10" db="UniProtKB">
        <authorList>
            <consortium name="WormBaseParasite"/>
        </authorList>
    </citation>
    <scope>IDENTIFICATION</scope>
</reference>
<dbReference type="AlphaFoldDB" id="A0A7E4VPX5"/>
<sequence length="991" mass="113091">MSTSKTLTFSNGVQMPLLGIGTSTLFEALKESVKAAVRDGYRLIDTAEKLLAEGVVKREDLFITTKCAPQSLVPENQEAALRESLRKLRLDYVDLYLAHQAGAFDPDNTTQRHDVTVEDVWKSLEKLYEKKLTRAIGVSNYSVSQIEHVLKIAKVPIHNIQIELHLYFQQKAIVQLCDENKITVTAYAPFGSPGRMKFTPNGETTNWPIAASILEDKEVVVLAEKYKKTPGQILLRHLIQKGIAVIPKSANPKRIEDNNRIWDFELSPEEVEKLDGAPQTSRLFWQSFLIGHPEDPFNAECERKRLACPDYEMLRFCRPSFQNALALSRHQAIVCSQLFLNATLFKSSIVASSQVPMSSFRFSGSAPSSSRRHRPDHEFDNDLVTKEPFFGFPKEDSHLERIIVTNLYDTKVWSEKTKMFAPPTKNFAQYTVHPIKASVTAAVPNKLLSGVSRDFPQKDIAWLVIPFSPEYIRTGLQEKIVDAANLYGYKNKVRLINVRDALFMGVAYAQNVDMPMYGLCLFVIINDADFHVTVYYRTVEGYKPIIERVIPYDIENPEVAANTLKPLSYYLKNKHTTYVATFMKEEPSVILKHVFGDSWFVARMDRADDFYHQHLCIAGGVVKGRNLIGVKHLNYYNVIECCPYDFQVRSAYDEVLLEFMAAHRPLPLDLTGEAMSTSEFLKIYIRDSCNPEWIHIRTVVVDRELEIVKVSIAVDINCGHTLFIDDKKPLDYSPILLNREGYHKPENVVMSTLEVPHEPEKKQTPTKKSKKETKAESPIAPIKPIDRPIPKDLILLKSEDPNADFVYRDDNFIELCYCQSKFHFRLRFIGKPAHKIPIKIRNQTTIHCSMTILNSVYLFGENSVRMCDTYRKQTLHSFVDYLGRSYKDIMASGAAMQPCLVPSKRGENCPAEVQFQGQNNERPMRAQLHDLLGCMIMHIKTELEKELNIVIDKLAFNPANAFNRDQHELIAKLFAKYKLTYLNSDGSVYSG</sequence>
<dbReference type="Pfam" id="PF00248">
    <property type="entry name" value="Aldo_ket_red"/>
    <property type="match status" value="1"/>
</dbReference>
<name>A0A7E4VPX5_PANRE</name>
<dbReference type="WBParaSite" id="Pan_g23804.t1">
    <property type="protein sequence ID" value="Pan_g23804.t1"/>
    <property type="gene ID" value="Pan_g23804"/>
</dbReference>
<dbReference type="GO" id="GO:0016616">
    <property type="term" value="F:oxidoreductase activity, acting on the CH-OH group of donors, NAD or NADP as acceptor"/>
    <property type="evidence" value="ECO:0007669"/>
    <property type="project" value="UniProtKB-ARBA"/>
</dbReference>
<reference evidence="6" key="1">
    <citation type="journal article" date="2013" name="Genetics">
        <title>The draft genome and transcriptome of Panagrellus redivivus are shaped by the harsh demands of a free-living lifestyle.</title>
        <authorList>
            <person name="Srinivasan J."/>
            <person name="Dillman A.R."/>
            <person name="Macchietto M.G."/>
            <person name="Heikkinen L."/>
            <person name="Lakso M."/>
            <person name="Fracchia K.M."/>
            <person name="Antoshechkin I."/>
            <person name="Mortazavi A."/>
            <person name="Wong G."/>
            <person name="Sternberg P.W."/>
        </authorList>
    </citation>
    <scope>NUCLEOTIDE SEQUENCE [LARGE SCALE GENOMIC DNA]</scope>
    <source>
        <strain evidence="6">MT8872</strain>
    </source>
</reference>
<dbReference type="PANTHER" id="PTHR43827:SF3">
    <property type="entry name" value="NADP-DEPENDENT OXIDOREDUCTASE DOMAIN-CONTAINING PROTEIN"/>
    <property type="match status" value="1"/>
</dbReference>
<feature type="region of interest" description="Disordered" evidence="4">
    <location>
        <begin position="755"/>
        <end position="781"/>
    </location>
</feature>
<evidence type="ECO:0000259" key="5">
    <source>
        <dbReference type="Pfam" id="PF00248"/>
    </source>
</evidence>
<protein>
    <submittedName>
        <fullName evidence="7">Aldo_ket_red domain-containing protein</fullName>
    </submittedName>
</protein>
<dbReference type="InterPro" id="IPR020471">
    <property type="entry name" value="AKR"/>
</dbReference>
<evidence type="ECO:0000313" key="7">
    <source>
        <dbReference type="WBParaSite" id="Pan_g23804.t1"/>
    </source>
</evidence>
<proteinExistence type="inferred from homology"/>
<organism evidence="6 7">
    <name type="scientific">Panagrellus redivivus</name>
    <name type="common">Microworm</name>
    <dbReference type="NCBI Taxonomy" id="6233"/>
    <lineage>
        <taxon>Eukaryota</taxon>
        <taxon>Metazoa</taxon>
        <taxon>Ecdysozoa</taxon>
        <taxon>Nematoda</taxon>
        <taxon>Chromadorea</taxon>
        <taxon>Rhabditida</taxon>
        <taxon>Tylenchina</taxon>
        <taxon>Panagrolaimomorpha</taxon>
        <taxon>Panagrolaimoidea</taxon>
        <taxon>Panagrolaimidae</taxon>
        <taxon>Panagrellus</taxon>
    </lineage>
</organism>
<keyword evidence="6" id="KW-1185">Reference proteome</keyword>
<evidence type="ECO:0000313" key="6">
    <source>
        <dbReference type="Proteomes" id="UP000492821"/>
    </source>
</evidence>
<dbReference type="Proteomes" id="UP000492821">
    <property type="component" value="Unassembled WGS sequence"/>
</dbReference>
<dbReference type="SUPFAM" id="SSF51430">
    <property type="entry name" value="NAD(P)-linked oxidoreductase"/>
    <property type="match status" value="1"/>
</dbReference>
<dbReference type="InterPro" id="IPR023210">
    <property type="entry name" value="NADP_OxRdtase_dom"/>
</dbReference>